<sequence>MAGEAETAGTGARTPLRRVVVASLIGTTIEWYDFFLYNYAAAIVFNRLFFPSFDPLTGTLLAFATYALGFVARPVGGIVFGHFGDRIGRKRLLMLSLILMGAATTLIGLLPTYAAIGIWAPAALIVLRLVQGFAVGGEWGGAVLLAAEHGDARRRGFWASWPQAGVPAGNLLAVAVLALLAAAQTEAEFVAWGWRIPFLLSAVLVLVGWWIRTSVAESATFTDATNEAESLAKVPAIDVIRERPKGVLIGAGLRLGENISYYIITAFSVTYLTEVAKLDRGTALNATLIGAAVHFFTIPFFAWASDRIGRRPVYALGGLGLAAFSFAFFPMLASGDMAAIVAAIAVALVLHGAMYGPQAAFISELFPTRIRYSGVSIAYQLTSIVAGSLAPIIALALYQETRSATPVAIYVAAACLVSGVTALLARETRGIDLAEIR</sequence>
<dbReference type="GO" id="GO:0022857">
    <property type="term" value="F:transmembrane transporter activity"/>
    <property type="evidence" value="ECO:0007669"/>
    <property type="project" value="InterPro"/>
</dbReference>
<keyword evidence="3" id="KW-1003">Cell membrane</keyword>
<reference evidence="9 10" key="1">
    <citation type="submission" date="2019-03" db="EMBL/GenBank/DDBJ databases">
        <title>Genome sequence of Sphingomonas sp. 17J27-24.</title>
        <authorList>
            <person name="Kim M."/>
            <person name="Maeng S."/>
            <person name="Sathiyaraj S."/>
        </authorList>
    </citation>
    <scope>NUCLEOTIDE SEQUENCE [LARGE SCALE GENOMIC DNA]</scope>
    <source>
        <strain evidence="9 10">17J27-24</strain>
    </source>
</reference>
<evidence type="ECO:0000256" key="1">
    <source>
        <dbReference type="ARBA" id="ARBA00004651"/>
    </source>
</evidence>
<dbReference type="InterPro" id="IPR011701">
    <property type="entry name" value="MFS"/>
</dbReference>
<keyword evidence="5 7" id="KW-1133">Transmembrane helix</keyword>
<feature type="transmembrane region" description="Helical" evidence="7">
    <location>
        <begin position="404"/>
        <end position="425"/>
    </location>
</feature>
<feature type="domain" description="Major facilitator superfamily (MFS) profile" evidence="8">
    <location>
        <begin position="19"/>
        <end position="430"/>
    </location>
</feature>
<evidence type="ECO:0000256" key="4">
    <source>
        <dbReference type="ARBA" id="ARBA00022692"/>
    </source>
</evidence>
<dbReference type="AlphaFoldDB" id="A0A4Y8ZR33"/>
<dbReference type="InterPro" id="IPR036259">
    <property type="entry name" value="MFS_trans_sf"/>
</dbReference>
<dbReference type="Proteomes" id="UP000298213">
    <property type="component" value="Unassembled WGS sequence"/>
</dbReference>
<dbReference type="RefSeq" id="WP_135089734.1">
    <property type="nucleotide sequence ID" value="NZ_SPDV01000048.1"/>
</dbReference>
<feature type="transmembrane region" description="Helical" evidence="7">
    <location>
        <begin position="377"/>
        <end position="398"/>
    </location>
</feature>
<evidence type="ECO:0000256" key="6">
    <source>
        <dbReference type="ARBA" id="ARBA00023136"/>
    </source>
</evidence>
<keyword evidence="4 7" id="KW-0812">Transmembrane</keyword>
<feature type="transmembrane region" description="Helical" evidence="7">
    <location>
        <begin position="159"/>
        <end position="183"/>
    </location>
</feature>
<keyword evidence="6 7" id="KW-0472">Membrane</keyword>
<evidence type="ECO:0000313" key="10">
    <source>
        <dbReference type="Proteomes" id="UP000298213"/>
    </source>
</evidence>
<organism evidence="9 10">
    <name type="scientific">Sphingomonas parva</name>
    <dbReference type="NCBI Taxonomy" id="2555898"/>
    <lineage>
        <taxon>Bacteria</taxon>
        <taxon>Pseudomonadati</taxon>
        <taxon>Pseudomonadota</taxon>
        <taxon>Alphaproteobacteria</taxon>
        <taxon>Sphingomonadales</taxon>
        <taxon>Sphingomonadaceae</taxon>
        <taxon>Sphingomonas</taxon>
    </lineage>
</organism>
<dbReference type="PROSITE" id="PS50850">
    <property type="entry name" value="MFS"/>
    <property type="match status" value="1"/>
</dbReference>
<evidence type="ECO:0000256" key="5">
    <source>
        <dbReference type="ARBA" id="ARBA00022989"/>
    </source>
</evidence>
<dbReference type="PANTHER" id="PTHR43045">
    <property type="entry name" value="SHIKIMATE TRANSPORTER"/>
    <property type="match status" value="1"/>
</dbReference>
<feature type="transmembrane region" description="Helical" evidence="7">
    <location>
        <begin position="282"/>
        <end position="301"/>
    </location>
</feature>
<feature type="transmembrane region" description="Helical" evidence="7">
    <location>
        <begin position="313"/>
        <end position="332"/>
    </location>
</feature>
<dbReference type="InterPro" id="IPR020846">
    <property type="entry name" value="MFS_dom"/>
</dbReference>
<name>A0A4Y8ZR33_9SPHN</name>
<dbReference type="Gene3D" id="1.20.1250.20">
    <property type="entry name" value="MFS general substrate transporter like domains"/>
    <property type="match status" value="1"/>
</dbReference>
<comment type="caution">
    <text evidence="9">The sequence shown here is derived from an EMBL/GenBank/DDBJ whole genome shotgun (WGS) entry which is preliminary data.</text>
</comment>
<comment type="subcellular location">
    <subcellularLocation>
        <location evidence="1">Cell membrane</location>
        <topology evidence="1">Multi-pass membrane protein</topology>
    </subcellularLocation>
</comment>
<keyword evidence="10" id="KW-1185">Reference proteome</keyword>
<dbReference type="PANTHER" id="PTHR43045:SF1">
    <property type="entry name" value="SHIKIMATE TRANSPORTER"/>
    <property type="match status" value="1"/>
</dbReference>
<feature type="transmembrane region" description="Helical" evidence="7">
    <location>
        <begin position="19"/>
        <end position="40"/>
    </location>
</feature>
<feature type="transmembrane region" description="Helical" evidence="7">
    <location>
        <begin position="338"/>
        <end position="356"/>
    </location>
</feature>
<evidence type="ECO:0000256" key="7">
    <source>
        <dbReference type="SAM" id="Phobius"/>
    </source>
</evidence>
<proteinExistence type="predicted"/>
<dbReference type="EMBL" id="SPDV01000048">
    <property type="protein sequence ID" value="TFI56856.1"/>
    <property type="molecule type" value="Genomic_DNA"/>
</dbReference>
<dbReference type="InterPro" id="IPR005829">
    <property type="entry name" value="Sugar_transporter_CS"/>
</dbReference>
<evidence type="ECO:0000259" key="8">
    <source>
        <dbReference type="PROSITE" id="PS50850"/>
    </source>
</evidence>
<dbReference type="GO" id="GO:0005886">
    <property type="term" value="C:plasma membrane"/>
    <property type="evidence" value="ECO:0007669"/>
    <property type="project" value="UniProtKB-SubCell"/>
</dbReference>
<feature type="transmembrane region" description="Helical" evidence="7">
    <location>
        <begin position="122"/>
        <end position="147"/>
    </location>
</feature>
<accession>A0A4Y8ZR33</accession>
<dbReference type="OrthoDB" id="9783227at2"/>
<keyword evidence="2" id="KW-0813">Transport</keyword>
<dbReference type="FunFam" id="1.20.1250.20:FF:000001">
    <property type="entry name" value="Dicarboxylate MFS transporter"/>
    <property type="match status" value="1"/>
</dbReference>
<dbReference type="CDD" id="cd17369">
    <property type="entry name" value="MFS_ShiA_like"/>
    <property type="match status" value="1"/>
</dbReference>
<evidence type="ECO:0000256" key="3">
    <source>
        <dbReference type="ARBA" id="ARBA00022475"/>
    </source>
</evidence>
<feature type="transmembrane region" description="Helical" evidence="7">
    <location>
        <begin position="189"/>
        <end position="211"/>
    </location>
</feature>
<dbReference type="PROSITE" id="PS00217">
    <property type="entry name" value="SUGAR_TRANSPORT_2"/>
    <property type="match status" value="1"/>
</dbReference>
<evidence type="ECO:0000256" key="2">
    <source>
        <dbReference type="ARBA" id="ARBA00022448"/>
    </source>
</evidence>
<feature type="transmembrane region" description="Helical" evidence="7">
    <location>
        <begin position="92"/>
        <end position="116"/>
    </location>
</feature>
<gene>
    <name evidence="9" type="ORF">E2493_18090</name>
</gene>
<evidence type="ECO:0000313" key="9">
    <source>
        <dbReference type="EMBL" id="TFI56856.1"/>
    </source>
</evidence>
<dbReference type="SUPFAM" id="SSF103473">
    <property type="entry name" value="MFS general substrate transporter"/>
    <property type="match status" value="1"/>
</dbReference>
<dbReference type="Pfam" id="PF07690">
    <property type="entry name" value="MFS_1"/>
    <property type="match status" value="1"/>
</dbReference>
<feature type="transmembrane region" description="Helical" evidence="7">
    <location>
        <begin position="60"/>
        <end position="80"/>
    </location>
</feature>
<protein>
    <submittedName>
        <fullName evidence="9">MFS transporter</fullName>
    </submittedName>
</protein>